<dbReference type="AlphaFoldDB" id="A0A9P0HE19"/>
<evidence type="ECO:0008006" key="5">
    <source>
        <dbReference type="Google" id="ProtNLM"/>
    </source>
</evidence>
<feature type="chain" id="PRO_5040483633" description="TNFR-Cys domain-containing protein" evidence="2">
    <location>
        <begin position="22"/>
        <end position="470"/>
    </location>
</feature>
<keyword evidence="4" id="KW-1185">Reference proteome</keyword>
<feature type="transmembrane region" description="Helical" evidence="1">
    <location>
        <begin position="382"/>
        <end position="407"/>
    </location>
</feature>
<feature type="signal peptide" evidence="2">
    <location>
        <begin position="1"/>
        <end position="21"/>
    </location>
</feature>
<evidence type="ECO:0000313" key="4">
    <source>
        <dbReference type="Proteomes" id="UP001152798"/>
    </source>
</evidence>
<keyword evidence="1" id="KW-1133">Transmembrane helix</keyword>
<evidence type="ECO:0000256" key="1">
    <source>
        <dbReference type="SAM" id="Phobius"/>
    </source>
</evidence>
<dbReference type="EMBL" id="OV725080">
    <property type="protein sequence ID" value="CAH1399981.1"/>
    <property type="molecule type" value="Genomic_DNA"/>
</dbReference>
<keyword evidence="2" id="KW-0732">Signal</keyword>
<keyword evidence="1" id="KW-0472">Membrane</keyword>
<evidence type="ECO:0000313" key="3">
    <source>
        <dbReference type="EMBL" id="CAH1399981.1"/>
    </source>
</evidence>
<protein>
    <recommendedName>
        <fullName evidence="5">TNFR-Cys domain-containing protein</fullName>
    </recommendedName>
</protein>
<dbReference type="OrthoDB" id="6126731at2759"/>
<dbReference type="Proteomes" id="UP001152798">
    <property type="component" value="Chromosome 4"/>
</dbReference>
<evidence type="ECO:0000256" key="2">
    <source>
        <dbReference type="SAM" id="SignalP"/>
    </source>
</evidence>
<organism evidence="3 4">
    <name type="scientific">Nezara viridula</name>
    <name type="common">Southern green stink bug</name>
    <name type="synonym">Cimex viridulus</name>
    <dbReference type="NCBI Taxonomy" id="85310"/>
    <lineage>
        <taxon>Eukaryota</taxon>
        <taxon>Metazoa</taxon>
        <taxon>Ecdysozoa</taxon>
        <taxon>Arthropoda</taxon>
        <taxon>Hexapoda</taxon>
        <taxon>Insecta</taxon>
        <taxon>Pterygota</taxon>
        <taxon>Neoptera</taxon>
        <taxon>Paraneoptera</taxon>
        <taxon>Hemiptera</taxon>
        <taxon>Heteroptera</taxon>
        <taxon>Panheteroptera</taxon>
        <taxon>Pentatomomorpha</taxon>
        <taxon>Pentatomoidea</taxon>
        <taxon>Pentatomidae</taxon>
        <taxon>Pentatominae</taxon>
        <taxon>Nezara</taxon>
    </lineage>
</organism>
<gene>
    <name evidence="3" type="ORF">NEZAVI_LOCUS9307</name>
</gene>
<proteinExistence type="predicted"/>
<reference evidence="3" key="1">
    <citation type="submission" date="2022-01" db="EMBL/GenBank/DDBJ databases">
        <authorList>
            <person name="King R."/>
        </authorList>
    </citation>
    <scope>NUCLEOTIDE SEQUENCE</scope>
</reference>
<accession>A0A9P0HE19</accession>
<name>A0A9P0HE19_NEZVI</name>
<sequence length="470" mass="55127">MNIEHKMKLFLLLLFSSLCASHFCPSRHYWSKAHSKCLECKQCHVTLIPCTAKMNSICANIHEKNHHFQKYRIQFFDDGNEDELDKQVDSTGHIHKDDLYLPHEKEHHKKIMKHPKHKNEEKHHHKSKKHFEFKDDVINDDINYDSYFDYDNYEKPKKHKKHFEFNKKDRSHDDFLLTEEFENEKHHLTGKSFKKDNHKVSSFKKVNSDEEKLEEWLLLSKKQLKLRKDDLLKTLKEESGENDYDKKSIRLNSPVYISEKHDLEEKQFKKTEKHPSGDDIKMLKEVTKGGKEFESLIVKDTESYRPAKPTHRLYLGEPSTVSEIIGQVKDPQETIRDEMGKNALFEKPQINVIPFVPSKEIQSGGDVVSQPFTAAETLVWDWQAVAVVSAAASCLVFFTVVAIYFVINARQWKKINKNYNKEIEEMSTRIALMHPAMDSTNSDSHTTSLYLESIAVQGKEDDQKQREQIK</sequence>
<keyword evidence="1" id="KW-0812">Transmembrane</keyword>